<accession>A0ABN7W3L0</accession>
<dbReference type="Proteomes" id="UP000789901">
    <property type="component" value="Unassembled WGS sequence"/>
</dbReference>
<protein>
    <submittedName>
        <fullName evidence="1">20040_t:CDS:1</fullName>
    </submittedName>
</protein>
<feature type="non-terminal residue" evidence="1">
    <location>
        <position position="153"/>
    </location>
</feature>
<dbReference type="EMBL" id="CAJVQB010029620">
    <property type="protein sequence ID" value="CAG8814333.1"/>
    <property type="molecule type" value="Genomic_DNA"/>
</dbReference>
<name>A0ABN7W3L0_GIGMA</name>
<evidence type="ECO:0000313" key="2">
    <source>
        <dbReference type="Proteomes" id="UP000789901"/>
    </source>
</evidence>
<sequence length="153" mass="17579">MNNIICEVVLSTHGKDKINVYGYLMVKEKINDEHYLQSWAEHNYAADASWLHVAKTIAKIKEQAQQSNDKPSRIAQDVIANGPYFVYQYLPSSNAIRQTIQRIRHLDLPTNPLSLESLIIPQNMRTTLNGHDFLINDTNLDQDRILIFTTVDN</sequence>
<reference evidence="1 2" key="1">
    <citation type="submission" date="2021-06" db="EMBL/GenBank/DDBJ databases">
        <authorList>
            <person name="Kallberg Y."/>
            <person name="Tangrot J."/>
            <person name="Rosling A."/>
        </authorList>
    </citation>
    <scope>NUCLEOTIDE SEQUENCE [LARGE SCALE GENOMIC DNA]</scope>
    <source>
        <strain evidence="1 2">120-4 pot B 10/14</strain>
    </source>
</reference>
<keyword evidence="2" id="KW-1185">Reference proteome</keyword>
<proteinExistence type="predicted"/>
<evidence type="ECO:0000313" key="1">
    <source>
        <dbReference type="EMBL" id="CAG8814333.1"/>
    </source>
</evidence>
<organism evidence="1 2">
    <name type="scientific">Gigaspora margarita</name>
    <dbReference type="NCBI Taxonomy" id="4874"/>
    <lineage>
        <taxon>Eukaryota</taxon>
        <taxon>Fungi</taxon>
        <taxon>Fungi incertae sedis</taxon>
        <taxon>Mucoromycota</taxon>
        <taxon>Glomeromycotina</taxon>
        <taxon>Glomeromycetes</taxon>
        <taxon>Diversisporales</taxon>
        <taxon>Gigasporaceae</taxon>
        <taxon>Gigaspora</taxon>
    </lineage>
</organism>
<comment type="caution">
    <text evidence="1">The sequence shown here is derived from an EMBL/GenBank/DDBJ whole genome shotgun (WGS) entry which is preliminary data.</text>
</comment>
<gene>
    <name evidence="1" type="ORF">GMARGA_LOCUS26021</name>
</gene>